<organism evidence="1 2">
    <name type="scientific">Trifolium medium</name>
    <dbReference type="NCBI Taxonomy" id="97028"/>
    <lineage>
        <taxon>Eukaryota</taxon>
        <taxon>Viridiplantae</taxon>
        <taxon>Streptophyta</taxon>
        <taxon>Embryophyta</taxon>
        <taxon>Tracheophyta</taxon>
        <taxon>Spermatophyta</taxon>
        <taxon>Magnoliopsida</taxon>
        <taxon>eudicotyledons</taxon>
        <taxon>Gunneridae</taxon>
        <taxon>Pentapetalae</taxon>
        <taxon>rosids</taxon>
        <taxon>fabids</taxon>
        <taxon>Fabales</taxon>
        <taxon>Fabaceae</taxon>
        <taxon>Papilionoideae</taxon>
        <taxon>50 kb inversion clade</taxon>
        <taxon>NPAAA clade</taxon>
        <taxon>Hologalegina</taxon>
        <taxon>IRL clade</taxon>
        <taxon>Trifolieae</taxon>
        <taxon>Trifolium</taxon>
    </lineage>
</organism>
<dbReference type="AlphaFoldDB" id="A0A392RW15"/>
<dbReference type="EMBL" id="LXQA010271316">
    <property type="protein sequence ID" value="MCI39756.1"/>
    <property type="molecule type" value="Genomic_DNA"/>
</dbReference>
<proteinExistence type="predicted"/>
<dbReference type="GO" id="GO:0016301">
    <property type="term" value="F:kinase activity"/>
    <property type="evidence" value="ECO:0007669"/>
    <property type="project" value="UniProtKB-KW"/>
</dbReference>
<reference evidence="1 2" key="1">
    <citation type="journal article" date="2018" name="Front. Plant Sci.">
        <title>Red Clover (Trifolium pratense) and Zigzag Clover (T. medium) - A Picture of Genomic Similarities and Differences.</title>
        <authorList>
            <person name="Dluhosova J."/>
            <person name="Istvanek J."/>
            <person name="Nedelnik J."/>
            <person name="Repkova J."/>
        </authorList>
    </citation>
    <scope>NUCLEOTIDE SEQUENCE [LARGE SCALE GENOMIC DNA]</scope>
    <source>
        <strain evidence="2">cv. 10/8</strain>
        <tissue evidence="1">Leaf</tissue>
    </source>
</reference>
<evidence type="ECO:0000313" key="2">
    <source>
        <dbReference type="Proteomes" id="UP000265520"/>
    </source>
</evidence>
<keyword evidence="1" id="KW-0808">Transferase</keyword>
<feature type="non-terminal residue" evidence="1">
    <location>
        <position position="29"/>
    </location>
</feature>
<evidence type="ECO:0000313" key="1">
    <source>
        <dbReference type="EMBL" id="MCI39756.1"/>
    </source>
</evidence>
<keyword evidence="1" id="KW-0418">Kinase</keyword>
<dbReference type="Proteomes" id="UP000265520">
    <property type="component" value="Unassembled WGS sequence"/>
</dbReference>
<name>A0A392RW15_9FABA</name>
<accession>A0A392RW15</accession>
<sequence length="29" mass="3245">MVLEAQLHGPSQGSRLTWCMRMKIALDTA</sequence>
<comment type="caution">
    <text evidence="1">The sequence shown here is derived from an EMBL/GenBank/DDBJ whole genome shotgun (WGS) entry which is preliminary data.</text>
</comment>
<protein>
    <submittedName>
        <fullName evidence="1">Putative receptor-like protein kinase</fullName>
    </submittedName>
</protein>
<keyword evidence="2" id="KW-1185">Reference proteome</keyword>
<keyword evidence="1" id="KW-0675">Receptor</keyword>